<protein>
    <submittedName>
        <fullName evidence="1">Uncharacterized protein</fullName>
    </submittedName>
</protein>
<reference evidence="1" key="1">
    <citation type="submission" date="2021-11" db="EMBL/GenBank/DDBJ databases">
        <authorList>
            <person name="Schell T."/>
        </authorList>
    </citation>
    <scope>NUCLEOTIDE SEQUENCE</scope>
    <source>
        <strain evidence="1">M5</strain>
    </source>
</reference>
<accession>A0A8J2RUW4</accession>
<evidence type="ECO:0000313" key="1">
    <source>
        <dbReference type="EMBL" id="CAH0108991.1"/>
    </source>
</evidence>
<dbReference type="EMBL" id="CAKKLH010000290">
    <property type="protein sequence ID" value="CAH0108991.1"/>
    <property type="molecule type" value="Genomic_DNA"/>
</dbReference>
<gene>
    <name evidence="1" type="ORF">DGAL_LOCUS12451</name>
</gene>
<proteinExistence type="predicted"/>
<keyword evidence="2" id="KW-1185">Reference proteome</keyword>
<sequence>MWLGARFFNGSRRLSHFFKTICQVSVIRIIYTVSKNNIQEMGKLRVCCICGISSNY</sequence>
<comment type="caution">
    <text evidence="1">The sequence shown here is derived from an EMBL/GenBank/DDBJ whole genome shotgun (WGS) entry which is preliminary data.</text>
</comment>
<name>A0A8J2RUW4_9CRUS</name>
<evidence type="ECO:0000313" key="2">
    <source>
        <dbReference type="Proteomes" id="UP000789390"/>
    </source>
</evidence>
<dbReference type="Proteomes" id="UP000789390">
    <property type="component" value="Unassembled WGS sequence"/>
</dbReference>
<dbReference type="AlphaFoldDB" id="A0A8J2RUW4"/>
<organism evidence="1 2">
    <name type="scientific">Daphnia galeata</name>
    <dbReference type="NCBI Taxonomy" id="27404"/>
    <lineage>
        <taxon>Eukaryota</taxon>
        <taxon>Metazoa</taxon>
        <taxon>Ecdysozoa</taxon>
        <taxon>Arthropoda</taxon>
        <taxon>Crustacea</taxon>
        <taxon>Branchiopoda</taxon>
        <taxon>Diplostraca</taxon>
        <taxon>Cladocera</taxon>
        <taxon>Anomopoda</taxon>
        <taxon>Daphniidae</taxon>
        <taxon>Daphnia</taxon>
    </lineage>
</organism>